<dbReference type="GO" id="GO:0003676">
    <property type="term" value="F:nucleic acid binding"/>
    <property type="evidence" value="ECO:0007669"/>
    <property type="project" value="InterPro"/>
</dbReference>
<evidence type="ECO:0000313" key="1">
    <source>
        <dbReference type="EnsemblMetazoa" id="CJA37639.1"/>
    </source>
</evidence>
<name>A0A8R1EP99_CAEJA</name>
<protein>
    <recommendedName>
        <fullName evidence="3">Tc1-like transposase DDE domain-containing protein</fullName>
    </recommendedName>
</protein>
<keyword evidence="2" id="KW-1185">Reference proteome</keyword>
<accession>A0A8R1EP99</accession>
<organism evidence="1 2">
    <name type="scientific">Caenorhabditis japonica</name>
    <dbReference type="NCBI Taxonomy" id="281687"/>
    <lineage>
        <taxon>Eukaryota</taxon>
        <taxon>Metazoa</taxon>
        <taxon>Ecdysozoa</taxon>
        <taxon>Nematoda</taxon>
        <taxon>Chromadorea</taxon>
        <taxon>Rhabditida</taxon>
        <taxon>Rhabditina</taxon>
        <taxon>Rhabditomorpha</taxon>
        <taxon>Rhabditoidea</taxon>
        <taxon>Rhabditidae</taxon>
        <taxon>Peloderinae</taxon>
        <taxon>Caenorhabditis</taxon>
    </lineage>
</organism>
<evidence type="ECO:0008006" key="3">
    <source>
        <dbReference type="Google" id="ProtNLM"/>
    </source>
</evidence>
<dbReference type="AlphaFoldDB" id="A0A8R1EP99"/>
<dbReference type="InterPro" id="IPR036397">
    <property type="entry name" value="RNaseH_sf"/>
</dbReference>
<proteinExistence type="predicted"/>
<dbReference type="Gene3D" id="3.30.420.10">
    <property type="entry name" value="Ribonuclease H-like superfamily/Ribonuclease H"/>
    <property type="match status" value="1"/>
</dbReference>
<sequence>MESPSQNPDLNPIDHLWEELERRVFGIRARNADEKISQLPTAWAQIPQSVLTNRIQLMPRRCQAVIDSRGVVTKYLSV</sequence>
<dbReference type="EnsemblMetazoa" id="CJA37639.1">
    <property type="protein sequence ID" value="CJA37639.1"/>
    <property type="gene ID" value="WBGene00213486"/>
</dbReference>
<reference evidence="1" key="2">
    <citation type="submission" date="2022-06" db="UniProtKB">
        <authorList>
            <consortium name="EnsemblMetazoa"/>
        </authorList>
    </citation>
    <scope>IDENTIFICATION</scope>
    <source>
        <strain evidence="1">DF5081</strain>
    </source>
</reference>
<evidence type="ECO:0000313" key="2">
    <source>
        <dbReference type="Proteomes" id="UP000005237"/>
    </source>
</evidence>
<dbReference type="Proteomes" id="UP000005237">
    <property type="component" value="Unassembled WGS sequence"/>
</dbReference>
<reference evidence="2" key="1">
    <citation type="submission" date="2010-08" db="EMBL/GenBank/DDBJ databases">
        <authorList>
            <consortium name="Caenorhabditis japonica Sequencing Consortium"/>
            <person name="Wilson R.K."/>
        </authorList>
    </citation>
    <scope>NUCLEOTIDE SEQUENCE [LARGE SCALE GENOMIC DNA]</scope>
    <source>
        <strain evidence="2">DF5081</strain>
    </source>
</reference>